<dbReference type="Gene3D" id="3.20.20.80">
    <property type="entry name" value="Glycosidases"/>
    <property type="match status" value="1"/>
</dbReference>
<evidence type="ECO:0000259" key="3">
    <source>
        <dbReference type="Pfam" id="PF17451"/>
    </source>
</evidence>
<reference evidence="8" key="1">
    <citation type="journal article" date="2019" name="Int. J. Syst. Evol. Microbiol.">
        <title>The Global Catalogue of Microorganisms (GCM) 10K type strain sequencing project: providing services to taxonomists for standard genome sequencing and annotation.</title>
        <authorList>
            <consortium name="The Broad Institute Genomics Platform"/>
            <consortium name="The Broad Institute Genome Sequencing Center for Infectious Disease"/>
            <person name="Wu L."/>
            <person name="Ma J."/>
        </authorList>
    </citation>
    <scope>NUCLEOTIDE SEQUENCE [LARGE SCALE GENOMIC DNA]</scope>
    <source>
        <strain evidence="8">CGMCC 1.12769</strain>
    </source>
</reference>
<evidence type="ECO:0000259" key="2">
    <source>
        <dbReference type="Pfam" id="PF12905"/>
    </source>
</evidence>
<keyword evidence="1" id="KW-0732">Signal</keyword>
<dbReference type="InterPro" id="IPR013780">
    <property type="entry name" value="Glyco_hydro_b"/>
</dbReference>
<feature type="domain" description="Galactose mutarotase-like fold" evidence="5">
    <location>
        <begin position="55"/>
        <end position="323"/>
    </location>
</feature>
<evidence type="ECO:0000256" key="1">
    <source>
        <dbReference type="SAM" id="SignalP"/>
    </source>
</evidence>
<dbReference type="EMBL" id="BMFT01000001">
    <property type="protein sequence ID" value="GGH16072.1"/>
    <property type="molecule type" value="Genomic_DNA"/>
</dbReference>
<evidence type="ECO:0000259" key="4">
    <source>
        <dbReference type="Pfam" id="PF17974"/>
    </source>
</evidence>
<dbReference type="Pfam" id="PF17451">
    <property type="entry name" value="Glyco_hyd_101C"/>
    <property type="match status" value="1"/>
</dbReference>
<proteinExistence type="predicted"/>
<feature type="signal peptide" evidence="1">
    <location>
        <begin position="1"/>
        <end position="34"/>
    </location>
</feature>
<dbReference type="Gene3D" id="2.60.120.260">
    <property type="entry name" value="Galactose-binding domain-like"/>
    <property type="match status" value="2"/>
</dbReference>
<dbReference type="Pfam" id="PF21466">
    <property type="entry name" value="GH101_dom-5"/>
    <property type="match status" value="1"/>
</dbReference>
<evidence type="ECO:0008006" key="9">
    <source>
        <dbReference type="Google" id="ProtNLM"/>
    </source>
</evidence>
<dbReference type="Proteomes" id="UP000659344">
    <property type="component" value="Unassembled WGS sequence"/>
</dbReference>
<sequence length="1165" mass="129005">MIVSMNKSKKAAAMLLVSCMVCSTWFGIVPKTMAEEANNAVQTNQTAITSAQTVIQSQQMSVLVDRNFPRVIEYTLKTGEGKGKTFLGQKAPLDTVVINDVPVKPIVTAQITGNKIVYEMKLKNDAHKDNKIDAVITAEFVVKDNILEFNITNIVDHEIVKTIEIPNQNLISVNSSQSGAVLNGARMSTNTHINGDREVRVDSSLDVSKEAKQGYLYAILSNEDLSASIWTNSENNLASKTDPITSAAAKRDAQRITASASVFAGEKTVGLSSTFWTYQKGAEYRKEDGTIEYADGTVMPFDEMPSAKVIITPDANGDHKIDWQDGAIAFRQIMNTPLGAEKVPDLVAYRISMNFGGQAQNPFLMALDGVKKVYLNTDGLGQSILLKGYGSEGHDSGHLNYADIGQRIGGAEDMKTLLAKGKEYGAGFGVHVNASETYPESKYFEESRLLKNADGTYKYGWNWIDQGINIDADYDLRNGRDQRFKDFYDELGGAQNDLDFIYVDVWGNGQSGDNSSWPSRQLTKEINTLGWRVGSEWGFANEYDSTFQHWAADLTYGGYTLKGINSTMTRFIRNHEKDAWIGNYPSYGGDADAPLLGGYSMKDFEGWQGRSDYHAYMNNLFAVNLPVKFSQHYKVMQWEDGEPVQMTDNKETYSWVPGMKAVLQDDAKENTLTITRKSNDFANNKDDYRTRTMMFNDKSIFEGQPGDEKYLIPWFWDSNGTPLPADQQKLYHWNTKGGVTNWKVPAGWSGDVKVYELTELGKENMKTVTIENGVITLNAKASTPYVILKSEQSNKAVNWSEGMHIVDAGFNSGSLGNWNMIGDKDAVSITKSEGSNNMLTIKDSKKDVYVTQKLTDLKPNTKYAAYVGVDNRSEMGAGLSITTGTEKFVNSTGKSIAKNYVRAYAHNTLGTEQAKEDGQMTSTVNGTSYFQNMYVYFETGTDVSNVKLTLSRVAGSGATYFDDIRIVENNAQNKVNTTQFVQDFENVAQGIYPFVIGNIEGVEDNRTHLAELHAPYTQRGWNQKTVSDVISGKWSLKTNGLTEGDTLVYQTIPQNFKFSPGVTYKITFDYEAGTDGTYAVVTGNAPFEESGVLTKTELKSTANPDKNAKSGKYSFTLTGDPSGQSWFGIYSTDKPADTQGVEGSQEDFNGYKDFMLDNLVIEVVK</sequence>
<evidence type="ECO:0000313" key="8">
    <source>
        <dbReference type="Proteomes" id="UP000659344"/>
    </source>
</evidence>
<dbReference type="InterPro" id="IPR035364">
    <property type="entry name" value="Beta_sandwich_GH101"/>
</dbReference>
<dbReference type="InterPro" id="IPR040502">
    <property type="entry name" value="GH101_dom-6"/>
</dbReference>
<gene>
    <name evidence="7" type="ORF">GCM10008013_10640</name>
</gene>
<evidence type="ECO:0000313" key="7">
    <source>
        <dbReference type="EMBL" id="GGH16072.1"/>
    </source>
</evidence>
<name>A0ABQ1Y930_9BACL</name>
<dbReference type="Pfam" id="PF18080">
    <property type="entry name" value="Gal_mutarotas_3"/>
    <property type="match status" value="1"/>
</dbReference>
<dbReference type="InterPro" id="IPR025706">
    <property type="entry name" value="Endoa_GalNAc"/>
</dbReference>
<dbReference type="InterPro" id="IPR049314">
    <property type="entry name" value="GH101_dom-5"/>
</dbReference>
<accession>A0ABQ1Y930</accession>
<dbReference type="Pfam" id="PF17974">
    <property type="entry name" value="GalBD_like"/>
    <property type="match status" value="1"/>
</dbReference>
<feature type="chain" id="PRO_5046731706" description="Endo-alpha-N-acetylgalactosaminidase" evidence="1">
    <location>
        <begin position="35"/>
        <end position="1165"/>
    </location>
</feature>
<feature type="domain" description="Glycosyl hydrolase 101 beta-sandwich" evidence="3">
    <location>
        <begin position="624"/>
        <end position="763"/>
    </location>
</feature>
<dbReference type="InterPro" id="IPR014718">
    <property type="entry name" value="GH-type_carb-bd"/>
</dbReference>
<dbReference type="Gene3D" id="2.70.98.10">
    <property type="match status" value="1"/>
</dbReference>
<dbReference type="Pfam" id="PF12905">
    <property type="entry name" value="Glyco_hydro_101"/>
    <property type="match status" value="1"/>
</dbReference>
<dbReference type="RefSeq" id="WP_188536531.1">
    <property type="nucleotide sequence ID" value="NZ_BMFT01000001.1"/>
</dbReference>
<feature type="domain" description="Endo-alpha-N-acetylgalactosaminidase" evidence="4">
    <location>
        <begin position="962"/>
        <end position="1150"/>
    </location>
</feature>
<feature type="domain" description="Endo-alpha-N-acetylgalactosaminidase" evidence="6">
    <location>
        <begin position="805"/>
        <end position="961"/>
    </location>
</feature>
<comment type="caution">
    <text evidence="7">The sequence shown here is derived from an EMBL/GenBank/DDBJ whole genome shotgun (WGS) entry which is preliminary data.</text>
</comment>
<dbReference type="CDD" id="cd14244">
    <property type="entry name" value="GH_101_like"/>
    <property type="match status" value="1"/>
</dbReference>
<feature type="domain" description="Endo-alpha-N-acetylgalactosaminidase" evidence="2">
    <location>
        <begin position="324"/>
        <end position="617"/>
    </location>
</feature>
<dbReference type="Gene3D" id="2.60.40.1180">
    <property type="entry name" value="Golgi alpha-mannosidase II"/>
    <property type="match status" value="1"/>
</dbReference>
<protein>
    <recommendedName>
        <fullName evidence="9">Endo-alpha-N-acetylgalactosaminidase</fullName>
    </recommendedName>
</protein>
<evidence type="ECO:0000259" key="5">
    <source>
        <dbReference type="Pfam" id="PF18080"/>
    </source>
</evidence>
<keyword evidence="8" id="KW-1185">Reference proteome</keyword>
<dbReference type="InterPro" id="IPR040633">
    <property type="entry name" value="Gal_mutarotas_3"/>
</dbReference>
<organism evidence="7 8">
    <name type="scientific">Paenibacillus segetis</name>
    <dbReference type="NCBI Taxonomy" id="1325360"/>
    <lineage>
        <taxon>Bacteria</taxon>
        <taxon>Bacillati</taxon>
        <taxon>Bacillota</taxon>
        <taxon>Bacilli</taxon>
        <taxon>Bacillales</taxon>
        <taxon>Paenibacillaceae</taxon>
        <taxon>Paenibacillus</taxon>
    </lineage>
</organism>
<evidence type="ECO:0000259" key="6">
    <source>
        <dbReference type="Pfam" id="PF21466"/>
    </source>
</evidence>